<keyword evidence="2" id="KW-0732">Signal</keyword>
<organism evidence="3 4">
    <name type="scientific">Ramlibacter tataouinensis</name>
    <dbReference type="NCBI Taxonomy" id="94132"/>
    <lineage>
        <taxon>Bacteria</taxon>
        <taxon>Pseudomonadati</taxon>
        <taxon>Pseudomonadota</taxon>
        <taxon>Betaproteobacteria</taxon>
        <taxon>Burkholderiales</taxon>
        <taxon>Comamonadaceae</taxon>
        <taxon>Ramlibacter</taxon>
    </lineage>
</organism>
<evidence type="ECO:0008006" key="5">
    <source>
        <dbReference type="Google" id="ProtNLM"/>
    </source>
</evidence>
<feature type="region of interest" description="Disordered" evidence="1">
    <location>
        <begin position="131"/>
        <end position="159"/>
    </location>
</feature>
<name>A0A127JXF0_9BURK</name>
<sequence>MGRSKSVLLVPLLALAPLQALACYTVYDRADRVVYHGDKPPVDMSRPLHETVPERFPGGHMVFDAQQCPVLSSVAYGAGGPDLATASPLLTDERTARAMKAPYERLGRGVVLVRQPDARMAPGVSVLPAYRPPAARGPVREPALIETEPAQPQPGQPRY</sequence>
<evidence type="ECO:0000256" key="1">
    <source>
        <dbReference type="SAM" id="MobiDB-lite"/>
    </source>
</evidence>
<reference evidence="3 4" key="1">
    <citation type="journal article" date="2014" name="Int. J. Syst. Evol. Microbiol.">
        <title>Ramlibacter solisilvae sp. nov., isolated from forest soil, and emended description of the genus Ramlibacter.</title>
        <authorList>
            <person name="Lee H.J."/>
            <person name="Lee S.H."/>
            <person name="Lee S.S."/>
            <person name="Lee J.S."/>
            <person name="Kim Y."/>
            <person name="Kim S.C."/>
            <person name="Jeon C.O."/>
        </authorList>
    </citation>
    <scope>NUCLEOTIDE SEQUENCE [LARGE SCALE GENOMIC DNA]</scope>
    <source>
        <strain evidence="3 4">5-10</strain>
    </source>
</reference>
<dbReference type="RefSeq" id="WP_061502525.1">
    <property type="nucleotide sequence ID" value="NZ_CP010951.1"/>
</dbReference>
<evidence type="ECO:0000313" key="4">
    <source>
        <dbReference type="Proteomes" id="UP000070433"/>
    </source>
</evidence>
<evidence type="ECO:0000313" key="3">
    <source>
        <dbReference type="EMBL" id="AMO24569.1"/>
    </source>
</evidence>
<keyword evidence="4" id="KW-1185">Reference proteome</keyword>
<feature type="signal peptide" evidence="2">
    <location>
        <begin position="1"/>
        <end position="22"/>
    </location>
</feature>
<gene>
    <name evidence="3" type="ORF">UC35_19125</name>
</gene>
<evidence type="ECO:0000256" key="2">
    <source>
        <dbReference type="SAM" id="SignalP"/>
    </source>
</evidence>
<dbReference type="OrthoDB" id="8904700at2"/>
<dbReference type="AlphaFoldDB" id="A0A127JXF0"/>
<feature type="chain" id="PRO_5007449618" description="DUF4124 domain-containing protein" evidence="2">
    <location>
        <begin position="23"/>
        <end position="159"/>
    </location>
</feature>
<accession>A0A127JXF0</accession>
<proteinExistence type="predicted"/>
<dbReference type="EMBL" id="CP010951">
    <property type="protein sequence ID" value="AMO24569.1"/>
    <property type="molecule type" value="Genomic_DNA"/>
</dbReference>
<dbReference type="Proteomes" id="UP000070433">
    <property type="component" value="Chromosome"/>
</dbReference>
<protein>
    <recommendedName>
        <fullName evidence="5">DUF4124 domain-containing protein</fullName>
    </recommendedName>
</protein>